<dbReference type="EMBL" id="GDJX01003142">
    <property type="protein sequence ID" value="JAT64794.1"/>
    <property type="molecule type" value="Transcribed_RNA"/>
</dbReference>
<reference evidence="3" key="1">
    <citation type="submission" date="2015-07" db="EMBL/GenBank/DDBJ databases">
        <title>Transcriptome Assembly of Anthurium amnicola.</title>
        <authorList>
            <person name="Suzuki J."/>
        </authorList>
    </citation>
    <scope>NUCLEOTIDE SEQUENCE</scope>
</reference>
<evidence type="ECO:0000256" key="1">
    <source>
        <dbReference type="ARBA" id="ARBA00022729"/>
    </source>
</evidence>
<dbReference type="GO" id="GO:0009254">
    <property type="term" value="P:peptidoglycan turnover"/>
    <property type="evidence" value="ECO:0007669"/>
    <property type="project" value="InterPro"/>
</dbReference>
<proteinExistence type="predicted"/>
<dbReference type="PANTHER" id="PTHR39160:SF4">
    <property type="entry name" value="RESUSCITATION-PROMOTING FACTOR RPFB"/>
    <property type="match status" value="1"/>
</dbReference>
<dbReference type="InterPro" id="IPR036908">
    <property type="entry name" value="RlpA-like_sf"/>
</dbReference>
<dbReference type="Gene3D" id="2.40.40.10">
    <property type="entry name" value="RlpA-like domain"/>
    <property type="match status" value="1"/>
</dbReference>
<protein>
    <submittedName>
        <fullName evidence="3">Uncharacterized protein yuiC</fullName>
    </submittedName>
</protein>
<evidence type="ECO:0000313" key="3">
    <source>
        <dbReference type="EMBL" id="JAT64794.1"/>
    </source>
</evidence>
<accession>A0A1D1ZCZ8</accession>
<organism evidence="3">
    <name type="scientific">Anthurium amnicola</name>
    <dbReference type="NCBI Taxonomy" id="1678845"/>
    <lineage>
        <taxon>Eukaryota</taxon>
        <taxon>Viridiplantae</taxon>
        <taxon>Streptophyta</taxon>
        <taxon>Embryophyta</taxon>
        <taxon>Tracheophyta</taxon>
        <taxon>Spermatophyta</taxon>
        <taxon>Magnoliopsida</taxon>
        <taxon>Liliopsida</taxon>
        <taxon>Araceae</taxon>
        <taxon>Pothoideae</taxon>
        <taxon>Potheae</taxon>
        <taxon>Anthurium</taxon>
    </lineage>
</organism>
<dbReference type="AlphaFoldDB" id="A0A1D1ZCZ8"/>
<dbReference type="CDD" id="cd22786">
    <property type="entry name" value="DPBB_YuiC-like"/>
    <property type="match status" value="1"/>
</dbReference>
<keyword evidence="1" id="KW-0732">Signal</keyword>
<feature type="non-terminal residue" evidence="3">
    <location>
        <position position="1"/>
    </location>
</feature>
<feature type="domain" description="3D" evidence="2">
    <location>
        <begin position="151"/>
        <end position="211"/>
    </location>
</feature>
<dbReference type="InterPro" id="IPR010611">
    <property type="entry name" value="3D_dom"/>
</dbReference>
<name>A0A1D1ZCZ8_9ARAE</name>
<dbReference type="GO" id="GO:0019867">
    <property type="term" value="C:outer membrane"/>
    <property type="evidence" value="ECO:0007669"/>
    <property type="project" value="InterPro"/>
</dbReference>
<evidence type="ECO:0000259" key="2">
    <source>
        <dbReference type="Pfam" id="PF06725"/>
    </source>
</evidence>
<dbReference type="SUPFAM" id="SSF50685">
    <property type="entry name" value="Barwin-like endoglucanases"/>
    <property type="match status" value="1"/>
</dbReference>
<sequence length="232" mass="25352">DRLLLAPSSGRLHCTAPSRGQEGRTSYRPPFGKSLQLPPIHPPPPVFSGYPAMDVAPRPGAAPPICREMECTAYCSCGYCCNWEWGVPLPGPFYIGFSPKGFPLLLRNRKPCKHRPGALLPPLCRFWTATKLVGAPYYGLTASGAVPVPGTVAADTKFYPFGTSMLIPGYGWGKVEDRGGAIVGPNKIDVYYPSHAEALKWGRRKLQVRILLPDDANEESQIKESQDPRTTD</sequence>
<dbReference type="PANTHER" id="PTHR39160">
    <property type="entry name" value="CELL WALL-BINDING PROTEIN YOCH"/>
    <property type="match status" value="1"/>
</dbReference>
<dbReference type="Pfam" id="PF06725">
    <property type="entry name" value="3D"/>
    <property type="match status" value="1"/>
</dbReference>
<dbReference type="InterPro" id="IPR051933">
    <property type="entry name" value="Resuscitation_pf_RpfB"/>
</dbReference>
<gene>
    <name evidence="3" type="primary">yuiC</name>
    <name evidence="3" type="ORF">g.39201</name>
</gene>
<dbReference type="GO" id="GO:0004553">
    <property type="term" value="F:hydrolase activity, hydrolyzing O-glycosyl compounds"/>
    <property type="evidence" value="ECO:0007669"/>
    <property type="project" value="InterPro"/>
</dbReference>